<evidence type="ECO:0000313" key="1">
    <source>
        <dbReference type="EMBL" id="AKJ72977.1"/>
    </source>
</evidence>
<dbReference type="KEGG" id="vg:29065106"/>
<accession>A0A159B7J6</accession>
<sequence length="112" mass="12750">MIRTTKPLPNNLYVMKYSIGVCRYIVMIHIDNSGNTAVLWFQRHSSGFGLHIERHGRFEGCDSNHSHWADGRCEFTLAAHVPGFVAKDLGDDEAWDIACRTLGRLECLKFLL</sequence>
<dbReference type="GeneID" id="29065106"/>
<gene>
    <name evidence="1" type="ORF">PKP126_040</name>
</gene>
<dbReference type="RefSeq" id="YP_009284904.1">
    <property type="nucleotide sequence ID" value="NC_031053.1"/>
</dbReference>
<evidence type="ECO:0000313" key="2">
    <source>
        <dbReference type="Proteomes" id="UP000203829"/>
    </source>
</evidence>
<organism evidence="1 2">
    <name type="scientific">Klebsiella phage PKP126</name>
    <dbReference type="NCBI Taxonomy" id="1654927"/>
    <lineage>
        <taxon>Viruses</taxon>
        <taxon>Duplodnaviria</taxon>
        <taxon>Heunggongvirae</taxon>
        <taxon>Uroviricota</taxon>
        <taxon>Caudoviricetes</taxon>
        <taxon>Drexlerviridae</taxon>
        <taxon>Webervirus</taxon>
        <taxon>Webervirus PKP126</taxon>
    </lineage>
</organism>
<dbReference type="OrthoDB" id="24925at10239"/>
<keyword evidence="2" id="KW-1185">Reference proteome</keyword>
<proteinExistence type="predicted"/>
<name>A0A159B7J6_9CAUD</name>
<dbReference type="EMBL" id="KR269719">
    <property type="protein sequence ID" value="AKJ72977.1"/>
    <property type="molecule type" value="Genomic_DNA"/>
</dbReference>
<reference evidence="1 2" key="1">
    <citation type="submission" date="2015-04" db="EMBL/GenBank/DDBJ databases">
        <title>Complete Genome Sequence of K. pneumoniae Bacteriophage PKP126.</title>
        <authorList>
            <person name="Lee J.-H."/>
            <person name="Park E.-A."/>
            <person name="Lee D.-H."/>
        </authorList>
    </citation>
    <scope>NUCLEOTIDE SEQUENCE [LARGE SCALE GENOMIC DNA]</scope>
</reference>
<protein>
    <submittedName>
        <fullName evidence="1">Uncharacterized protein</fullName>
    </submittedName>
</protein>
<dbReference type="Proteomes" id="UP000203829">
    <property type="component" value="Segment"/>
</dbReference>